<protein>
    <submittedName>
        <fullName evidence="7">Glycoside hydrolase</fullName>
    </submittedName>
</protein>
<keyword evidence="8" id="KW-1185">Reference proteome</keyword>
<dbReference type="InterPro" id="IPR013189">
    <property type="entry name" value="Glyco_hydro_32_C"/>
</dbReference>
<dbReference type="KEGG" id="pdg:BCM40_00935"/>
<dbReference type="InterPro" id="IPR001362">
    <property type="entry name" value="Glyco_hydro_32"/>
</dbReference>
<dbReference type="SMART" id="SM00640">
    <property type="entry name" value="Glyco_32"/>
    <property type="match status" value="1"/>
</dbReference>
<gene>
    <name evidence="7" type="ORF">BCM40_00935</name>
</gene>
<dbReference type="PANTHER" id="PTHR42800">
    <property type="entry name" value="EXOINULINASE INUD (AFU_ORTHOLOGUE AFUA_5G00480)"/>
    <property type="match status" value="1"/>
</dbReference>
<organism evidence="7 8">
    <name type="scientific">Planococcus donghaensis</name>
    <dbReference type="NCBI Taxonomy" id="414778"/>
    <lineage>
        <taxon>Bacteria</taxon>
        <taxon>Bacillati</taxon>
        <taxon>Bacillota</taxon>
        <taxon>Bacilli</taxon>
        <taxon>Bacillales</taxon>
        <taxon>Caryophanaceae</taxon>
        <taxon>Planococcus</taxon>
    </lineage>
</organism>
<dbReference type="CDD" id="cd18622">
    <property type="entry name" value="GH32_Inu-like"/>
    <property type="match status" value="1"/>
</dbReference>
<dbReference type="SUPFAM" id="SSF75005">
    <property type="entry name" value="Arabinanase/levansucrase/invertase"/>
    <property type="match status" value="1"/>
</dbReference>
<dbReference type="InterPro" id="IPR013320">
    <property type="entry name" value="ConA-like_dom_sf"/>
</dbReference>
<evidence type="ECO:0000256" key="1">
    <source>
        <dbReference type="ARBA" id="ARBA00009902"/>
    </source>
</evidence>
<dbReference type="InterPro" id="IPR023296">
    <property type="entry name" value="Glyco_hydro_beta-prop_sf"/>
</dbReference>
<sequence>MGENQLIKQELLQYRPSLHFATKKNWLNDPNGLVYFKGEYHLFFQHNPNDNIWGPMHWGHAVSKDLITWEELEIALYPDENGTIFSGSIVVDWNNTTGFFPDEPGLVAIFTHHQDGSAEIAQKQTQSLAYSKDDGRTWVKYEGNPVLSHATKSDFRDPKVFHHIETGKWIMSLATGQSISFYSSSNLIDWEFESEFGDNCGSHDGVWECPDLFKLKVEDTGEEKWVLIVSIGDNGISTMGSRTQYFVGTFNGSVFTPEHEDIRWLDHGRDNYAGVSFSDIPEEDGRRIYLGWMSNWRYANVVPTDGWRNQMTIPRELYLRNIEGSYKVIQYPVEELTSYFEISEAIKDCEVNPSNSKKFEVNERYVDLFLDINNEADRFGVALNHTSTHITTIEYDAINQVILLKRRNSGNVEFSEMFSTDQELEMSERNHIQLRVIIEKYSIEIFINDGTYAITSLVYPDETCESIILYSQGGRMIVEDGYVAIPAKNVTG</sequence>
<evidence type="ECO:0000259" key="6">
    <source>
        <dbReference type="Pfam" id="PF08244"/>
    </source>
</evidence>
<dbReference type="STRING" id="414778.BCM40_00935"/>
<dbReference type="EMBL" id="CP016543">
    <property type="protein sequence ID" value="ANU21986.1"/>
    <property type="molecule type" value="Genomic_DNA"/>
</dbReference>
<evidence type="ECO:0000256" key="4">
    <source>
        <dbReference type="RuleBase" id="RU362110"/>
    </source>
</evidence>
<dbReference type="Gene3D" id="2.115.10.20">
    <property type="entry name" value="Glycosyl hydrolase domain, family 43"/>
    <property type="match status" value="1"/>
</dbReference>
<dbReference type="GO" id="GO:0005737">
    <property type="term" value="C:cytoplasm"/>
    <property type="evidence" value="ECO:0007669"/>
    <property type="project" value="TreeGrafter"/>
</dbReference>
<dbReference type="GO" id="GO:0005987">
    <property type="term" value="P:sucrose catabolic process"/>
    <property type="evidence" value="ECO:0007669"/>
    <property type="project" value="TreeGrafter"/>
</dbReference>
<evidence type="ECO:0000256" key="2">
    <source>
        <dbReference type="ARBA" id="ARBA00022801"/>
    </source>
</evidence>
<comment type="similarity">
    <text evidence="1 4">Belongs to the glycosyl hydrolase 32 family.</text>
</comment>
<evidence type="ECO:0000313" key="8">
    <source>
        <dbReference type="Proteomes" id="UP000092495"/>
    </source>
</evidence>
<accession>A0A1C7EE77</accession>
<dbReference type="GO" id="GO:0004575">
    <property type="term" value="F:sucrose alpha-glucosidase activity"/>
    <property type="evidence" value="ECO:0007669"/>
    <property type="project" value="TreeGrafter"/>
</dbReference>
<dbReference type="Proteomes" id="UP000092495">
    <property type="component" value="Chromosome"/>
</dbReference>
<dbReference type="InterPro" id="IPR013148">
    <property type="entry name" value="Glyco_hydro_32_N"/>
</dbReference>
<evidence type="ECO:0000313" key="7">
    <source>
        <dbReference type="EMBL" id="ANU21986.1"/>
    </source>
</evidence>
<reference evidence="7" key="1">
    <citation type="submission" date="2016-10" db="EMBL/GenBank/DDBJ databases">
        <authorList>
            <person name="See-Too W.S."/>
        </authorList>
    </citation>
    <scope>NUCLEOTIDE SEQUENCE</scope>
    <source>
        <strain evidence="7">DSM 22276</strain>
    </source>
</reference>
<dbReference type="AlphaFoldDB" id="A0A1C7EE77"/>
<proteinExistence type="inferred from homology"/>
<dbReference type="Pfam" id="PF00251">
    <property type="entry name" value="Glyco_hydro_32N"/>
    <property type="match status" value="1"/>
</dbReference>
<dbReference type="PANTHER" id="PTHR42800:SF1">
    <property type="entry name" value="EXOINULINASE INUD (AFU_ORTHOLOGUE AFUA_5G00480)"/>
    <property type="match status" value="1"/>
</dbReference>
<name>A0A1C7EE77_9BACL</name>
<evidence type="ECO:0000259" key="5">
    <source>
        <dbReference type="Pfam" id="PF00251"/>
    </source>
</evidence>
<keyword evidence="3 4" id="KW-0326">Glycosidase</keyword>
<feature type="domain" description="Glycosyl hydrolase family 32 C-terminal" evidence="6">
    <location>
        <begin position="350"/>
        <end position="476"/>
    </location>
</feature>
<dbReference type="SUPFAM" id="SSF49899">
    <property type="entry name" value="Concanavalin A-like lectins/glucanases"/>
    <property type="match status" value="1"/>
</dbReference>
<evidence type="ECO:0000256" key="3">
    <source>
        <dbReference type="ARBA" id="ARBA00023295"/>
    </source>
</evidence>
<feature type="domain" description="Glycosyl hydrolase family 32 N-terminal" evidence="5">
    <location>
        <begin position="19"/>
        <end position="332"/>
    </location>
</feature>
<dbReference type="Pfam" id="PF08244">
    <property type="entry name" value="Glyco_hydro_32C"/>
    <property type="match status" value="1"/>
</dbReference>
<dbReference type="Gene3D" id="2.60.120.560">
    <property type="entry name" value="Exo-inulinase, domain 1"/>
    <property type="match status" value="1"/>
</dbReference>
<keyword evidence="2 4" id="KW-0378">Hydrolase</keyword>